<name>A0ABT1RRM2_9FIRM</name>
<reference evidence="1 2" key="1">
    <citation type="submission" date="2022-06" db="EMBL/GenBank/DDBJ databases">
        <title>Isolation of gut microbiota from human fecal samples.</title>
        <authorList>
            <person name="Pamer E.G."/>
            <person name="Barat B."/>
            <person name="Waligurski E."/>
            <person name="Medina S."/>
            <person name="Paddock L."/>
            <person name="Mostad J."/>
        </authorList>
    </citation>
    <scope>NUCLEOTIDE SEQUENCE [LARGE SCALE GENOMIC DNA]</scope>
    <source>
        <strain evidence="1 2">SL.3.17</strain>
    </source>
</reference>
<dbReference type="RefSeq" id="WP_256133026.1">
    <property type="nucleotide sequence ID" value="NZ_JANFXK010000017.1"/>
</dbReference>
<organism evidence="1 2">
    <name type="scientific">Anaerovorax odorimutans</name>
    <dbReference type="NCBI Taxonomy" id="109327"/>
    <lineage>
        <taxon>Bacteria</taxon>
        <taxon>Bacillati</taxon>
        <taxon>Bacillota</taxon>
        <taxon>Clostridia</taxon>
        <taxon>Peptostreptococcales</taxon>
        <taxon>Anaerovoracaceae</taxon>
        <taxon>Anaerovorax</taxon>
    </lineage>
</organism>
<accession>A0ABT1RRM2</accession>
<comment type="caution">
    <text evidence="1">The sequence shown here is derived from an EMBL/GenBank/DDBJ whole genome shotgun (WGS) entry which is preliminary data.</text>
</comment>
<protein>
    <submittedName>
        <fullName evidence="1">Uncharacterized protein</fullName>
    </submittedName>
</protein>
<sequence length="163" mass="18898">METFKVLCDENYIGSDGKAEQFPGRGFLYTKEDLPLERETPEKADKAYENKCAAVDKEYGEKARSELNISLDELQDRVVSQWTETAWEKDYKNMEKACLATTDPKEADQLYAKLEARYSTATAREKQLYREWQDGLEACWNSIDWNSPVNRDDLASVLRTFNL</sequence>
<proteinExistence type="predicted"/>
<keyword evidence="2" id="KW-1185">Reference proteome</keyword>
<dbReference type="EMBL" id="JANFXK010000017">
    <property type="protein sequence ID" value="MCQ4637843.1"/>
    <property type="molecule type" value="Genomic_DNA"/>
</dbReference>
<evidence type="ECO:0000313" key="2">
    <source>
        <dbReference type="Proteomes" id="UP001524502"/>
    </source>
</evidence>
<gene>
    <name evidence="1" type="ORF">NE619_13995</name>
</gene>
<evidence type="ECO:0000313" key="1">
    <source>
        <dbReference type="EMBL" id="MCQ4637843.1"/>
    </source>
</evidence>
<dbReference type="Proteomes" id="UP001524502">
    <property type="component" value="Unassembled WGS sequence"/>
</dbReference>